<dbReference type="InterPro" id="IPR001867">
    <property type="entry name" value="OmpR/PhoB-type_DNA-bd"/>
</dbReference>
<dbReference type="SUPFAM" id="SSF46894">
    <property type="entry name" value="C-terminal effector domain of the bipartite response regulators"/>
    <property type="match status" value="1"/>
</dbReference>
<dbReference type="PANTHER" id="PTHR43289">
    <property type="entry name" value="MITOGEN-ACTIVATED PROTEIN KINASE KINASE KINASE 20-RELATED"/>
    <property type="match status" value="1"/>
</dbReference>
<keyword evidence="5 7" id="KW-0238">DNA-binding</keyword>
<keyword evidence="8" id="KW-0812">Transmembrane</keyword>
<keyword evidence="8" id="KW-0472">Membrane</keyword>
<keyword evidence="2" id="KW-0547">Nucleotide-binding</keyword>
<dbReference type="PROSITE" id="PS50005">
    <property type="entry name" value="TPR"/>
    <property type="match status" value="1"/>
</dbReference>
<feature type="transmembrane region" description="Helical" evidence="8">
    <location>
        <begin position="439"/>
        <end position="458"/>
    </location>
</feature>
<organism evidence="11 12">
    <name type="scientific">Pseudoxanthomonas composti</name>
    <dbReference type="NCBI Taxonomy" id="2137479"/>
    <lineage>
        <taxon>Bacteria</taxon>
        <taxon>Pseudomonadati</taxon>
        <taxon>Pseudomonadota</taxon>
        <taxon>Gammaproteobacteria</taxon>
        <taxon>Lysobacterales</taxon>
        <taxon>Lysobacteraceae</taxon>
        <taxon>Pseudoxanthomonas</taxon>
    </lineage>
</organism>
<dbReference type="SMART" id="SM00220">
    <property type="entry name" value="S_TKc"/>
    <property type="match status" value="1"/>
</dbReference>
<dbReference type="InterPro" id="IPR008271">
    <property type="entry name" value="Ser/Thr_kinase_AS"/>
</dbReference>
<evidence type="ECO:0000256" key="3">
    <source>
        <dbReference type="ARBA" id="ARBA00022777"/>
    </source>
</evidence>
<dbReference type="InterPro" id="IPR000719">
    <property type="entry name" value="Prot_kinase_dom"/>
</dbReference>
<dbReference type="GO" id="GO:0005524">
    <property type="term" value="F:ATP binding"/>
    <property type="evidence" value="ECO:0007669"/>
    <property type="project" value="UniProtKB-KW"/>
</dbReference>
<accession>A0A4Q1JYA1</accession>
<dbReference type="CDD" id="cd14014">
    <property type="entry name" value="STKc_PknB_like"/>
    <property type="match status" value="1"/>
</dbReference>
<dbReference type="AlphaFoldDB" id="A0A4Q1JYA1"/>
<evidence type="ECO:0000256" key="6">
    <source>
        <dbReference type="PROSITE-ProRule" id="PRU00339"/>
    </source>
</evidence>
<keyword evidence="1" id="KW-0808">Transferase</keyword>
<dbReference type="Gene3D" id="1.10.510.10">
    <property type="entry name" value="Transferase(Phosphotransferase) domain 1"/>
    <property type="match status" value="1"/>
</dbReference>
<evidence type="ECO:0000256" key="5">
    <source>
        <dbReference type="ARBA" id="ARBA00023125"/>
    </source>
</evidence>
<feature type="DNA-binding region" description="OmpR/PhoB-type" evidence="7">
    <location>
        <begin position="16"/>
        <end position="112"/>
    </location>
</feature>
<dbReference type="EMBL" id="SAWZ01000001">
    <property type="protein sequence ID" value="RXR08294.1"/>
    <property type="molecule type" value="Genomic_DNA"/>
</dbReference>
<reference evidence="11 12" key="1">
    <citation type="submission" date="2019-01" db="EMBL/GenBank/DDBJ databases">
        <title>Pseudoxanthomonas composti sp. nov., isolated from compost.</title>
        <authorList>
            <person name="Yang G."/>
        </authorList>
    </citation>
    <scope>NUCLEOTIDE SEQUENCE [LARGE SCALE GENOMIC DNA]</scope>
    <source>
        <strain evidence="11 12">GSS15</strain>
    </source>
</reference>
<protein>
    <submittedName>
        <fullName evidence="11">Tetratricopeptide repeat protein</fullName>
    </submittedName>
</protein>
<dbReference type="RefSeq" id="WP_129469186.1">
    <property type="nucleotide sequence ID" value="NZ_SAWZ01000001.1"/>
</dbReference>
<dbReference type="PROSITE" id="PS00108">
    <property type="entry name" value="PROTEIN_KINASE_ST"/>
    <property type="match status" value="1"/>
</dbReference>
<feature type="domain" description="OmpR/PhoB-type" evidence="10">
    <location>
        <begin position="16"/>
        <end position="112"/>
    </location>
</feature>
<dbReference type="InterPro" id="IPR011009">
    <property type="entry name" value="Kinase-like_dom_sf"/>
</dbReference>
<dbReference type="CDD" id="cd00383">
    <property type="entry name" value="trans_reg_C"/>
    <property type="match status" value="1"/>
</dbReference>
<sequence length="924" mass="99609">MQTSDQAGPTASPRRELRFRFGDCVVDGRSLVLSVGGEAVKLEKKPLEVLLYLLEHAGEVVTKQELLDEVWSGRILSESVLTKTMARLRQALSDEAQALIRTVHGFGYRLVAPVQVEAGPATALPRLPELAVGDAPPLRPLWRLQRRLGSGAVGEAWLGVHTKTGEPRVFKFGVDAGSLTSLKREITLSRVLHEGLGPRQDLVRLLDWNLEEAPFYLETEYVAGRALPDWAEARGGLAQLALSLRLELLAQVADALSAAHSVGVLHKDLKPSNVLVDDRPGAEPRIRLADFGSGRLVDLARLEALEITRLGFTGTQIDADSGGTPLYLAPEILGGRAPTVRSDIYALGVMLYQCLVGDTRRPLAPGWERDIDDPLLREDIALAAAGDPAERLADAALLSNRLRTLESRRATRAAEDAARVEADRLRASLTRTRLRRRQFAIASATLAVVLCVVGVALLQVREAQQRARHEADVAGAVNRFLTEDLLAQANPLVSGRSDVQVRDLLDSAADSVGERFANQPATEASVRMALGNAYLNLGEFGKARAQLDGALRLSEREGGEERIATSARMDLAKLLTRSGDHAASRAMLAPLLGHANPQVQARAGMETAFAQMHEGDLDGALARLQALVPRASTLFGEGASETLTATVYQASALRELGRYDEAIALYRKALAGREALHGKGHIATLEAMRGLGGALFLKEAHAQALPVLRAAHTLSSDIYGPRHDHTLSIASDLALVMQALKDYAGAEKLMLATLEARGTDYGQASGEYRSLLNNLGVLYGETGDLQRQYEYLQRSCQAEHAASGASHPNTLICDHNLARALVDLARYPEAEALERRTLERALPVFGAEHMLMGVAGYTYAGILGHLGRSTESEARFAEAIALLDRALGPGNERSAKAIALRDALRADRAVPVVAAQGRLGSSQR</sequence>
<dbReference type="InterPro" id="IPR016032">
    <property type="entry name" value="Sig_transdc_resp-reg_C-effctor"/>
</dbReference>
<keyword evidence="8" id="KW-1133">Transmembrane helix</keyword>
<dbReference type="Pfam" id="PF00069">
    <property type="entry name" value="Pkinase"/>
    <property type="match status" value="1"/>
</dbReference>
<evidence type="ECO:0000313" key="11">
    <source>
        <dbReference type="EMBL" id="RXR08294.1"/>
    </source>
</evidence>
<dbReference type="Gene3D" id="1.25.40.10">
    <property type="entry name" value="Tetratricopeptide repeat domain"/>
    <property type="match status" value="2"/>
</dbReference>
<keyword evidence="3" id="KW-0418">Kinase</keyword>
<evidence type="ECO:0000256" key="1">
    <source>
        <dbReference type="ARBA" id="ARBA00022679"/>
    </source>
</evidence>
<dbReference type="InterPro" id="IPR019734">
    <property type="entry name" value="TPR_rpt"/>
</dbReference>
<proteinExistence type="predicted"/>
<dbReference type="SMART" id="SM00028">
    <property type="entry name" value="TPR"/>
    <property type="match status" value="3"/>
</dbReference>
<feature type="repeat" description="TPR" evidence="6">
    <location>
        <begin position="524"/>
        <end position="557"/>
    </location>
</feature>
<dbReference type="InterPro" id="IPR011990">
    <property type="entry name" value="TPR-like_helical_dom_sf"/>
</dbReference>
<dbReference type="OrthoDB" id="1971692at2"/>
<evidence type="ECO:0000259" key="9">
    <source>
        <dbReference type="PROSITE" id="PS50011"/>
    </source>
</evidence>
<dbReference type="Pfam" id="PF13424">
    <property type="entry name" value="TPR_12"/>
    <property type="match status" value="1"/>
</dbReference>
<evidence type="ECO:0000256" key="2">
    <source>
        <dbReference type="ARBA" id="ARBA00022741"/>
    </source>
</evidence>
<dbReference type="Pfam" id="PF13181">
    <property type="entry name" value="TPR_8"/>
    <property type="match status" value="1"/>
</dbReference>
<dbReference type="PROSITE" id="PS50011">
    <property type="entry name" value="PROTEIN_KINASE_DOM"/>
    <property type="match status" value="1"/>
</dbReference>
<evidence type="ECO:0000259" key="10">
    <source>
        <dbReference type="PROSITE" id="PS51755"/>
    </source>
</evidence>
<feature type="domain" description="Protein kinase" evidence="9">
    <location>
        <begin position="142"/>
        <end position="434"/>
    </location>
</feature>
<dbReference type="SUPFAM" id="SSF56112">
    <property type="entry name" value="Protein kinase-like (PK-like)"/>
    <property type="match status" value="1"/>
</dbReference>
<name>A0A4Q1JYA1_9GAMM</name>
<keyword evidence="12" id="KW-1185">Reference proteome</keyword>
<dbReference type="GO" id="GO:0004674">
    <property type="term" value="F:protein serine/threonine kinase activity"/>
    <property type="evidence" value="ECO:0007669"/>
    <property type="project" value="TreeGrafter"/>
</dbReference>
<keyword evidence="6" id="KW-0802">TPR repeat</keyword>
<dbReference type="PANTHER" id="PTHR43289:SF6">
    <property type="entry name" value="SERINE_THREONINE-PROTEIN KINASE NEKL-3"/>
    <property type="match status" value="1"/>
</dbReference>
<gene>
    <name evidence="11" type="ORF">EPA99_00205</name>
</gene>
<evidence type="ECO:0000256" key="4">
    <source>
        <dbReference type="ARBA" id="ARBA00022840"/>
    </source>
</evidence>
<dbReference type="GO" id="GO:0003677">
    <property type="term" value="F:DNA binding"/>
    <property type="evidence" value="ECO:0007669"/>
    <property type="project" value="UniProtKB-UniRule"/>
</dbReference>
<comment type="caution">
    <text evidence="11">The sequence shown here is derived from an EMBL/GenBank/DDBJ whole genome shotgun (WGS) entry which is preliminary data.</text>
</comment>
<dbReference type="InterPro" id="IPR036388">
    <property type="entry name" value="WH-like_DNA-bd_sf"/>
</dbReference>
<dbReference type="GO" id="GO:0000160">
    <property type="term" value="P:phosphorelay signal transduction system"/>
    <property type="evidence" value="ECO:0007669"/>
    <property type="project" value="InterPro"/>
</dbReference>
<evidence type="ECO:0000256" key="8">
    <source>
        <dbReference type="SAM" id="Phobius"/>
    </source>
</evidence>
<dbReference type="GO" id="GO:0006355">
    <property type="term" value="P:regulation of DNA-templated transcription"/>
    <property type="evidence" value="ECO:0007669"/>
    <property type="project" value="InterPro"/>
</dbReference>
<evidence type="ECO:0000313" key="12">
    <source>
        <dbReference type="Proteomes" id="UP000289784"/>
    </source>
</evidence>
<evidence type="ECO:0000256" key="7">
    <source>
        <dbReference type="PROSITE-ProRule" id="PRU01091"/>
    </source>
</evidence>
<dbReference type="Gene3D" id="1.10.10.10">
    <property type="entry name" value="Winged helix-like DNA-binding domain superfamily/Winged helix DNA-binding domain"/>
    <property type="match status" value="1"/>
</dbReference>
<dbReference type="SMART" id="SM00862">
    <property type="entry name" value="Trans_reg_C"/>
    <property type="match status" value="1"/>
</dbReference>
<dbReference type="Pfam" id="PF00486">
    <property type="entry name" value="Trans_reg_C"/>
    <property type="match status" value="1"/>
</dbReference>
<dbReference type="Proteomes" id="UP000289784">
    <property type="component" value="Unassembled WGS sequence"/>
</dbReference>
<keyword evidence="4" id="KW-0067">ATP-binding</keyword>
<dbReference type="SUPFAM" id="SSF48452">
    <property type="entry name" value="TPR-like"/>
    <property type="match status" value="3"/>
</dbReference>
<dbReference type="Pfam" id="PF13374">
    <property type="entry name" value="TPR_10"/>
    <property type="match status" value="1"/>
</dbReference>
<dbReference type="PROSITE" id="PS51755">
    <property type="entry name" value="OMPR_PHOB"/>
    <property type="match status" value="1"/>
</dbReference>